<dbReference type="InterPro" id="IPR050410">
    <property type="entry name" value="CCR4/nocturin_mRNA_transcr"/>
</dbReference>
<gene>
    <name evidence="3" type="ORF">DI598_19475</name>
</gene>
<dbReference type="InterPro" id="IPR036691">
    <property type="entry name" value="Endo/exonu/phosph_ase_sf"/>
</dbReference>
<dbReference type="PANTHER" id="PTHR12121">
    <property type="entry name" value="CARBON CATABOLITE REPRESSOR PROTEIN 4"/>
    <property type="match status" value="1"/>
</dbReference>
<keyword evidence="3" id="KW-0378">Hydrolase</keyword>
<accession>A0A2W5E7K6</accession>
<dbReference type="PANTHER" id="PTHR12121:SF36">
    <property type="entry name" value="ENDONUCLEASE_EXONUCLEASE_PHOSPHATASE DOMAIN-CONTAINING PROTEIN"/>
    <property type="match status" value="1"/>
</dbReference>
<name>A0A2W5E7K6_9SPHI</name>
<dbReference type="Proteomes" id="UP000249645">
    <property type="component" value="Unassembled WGS sequence"/>
</dbReference>
<keyword evidence="3" id="KW-0255">Endonuclease</keyword>
<dbReference type="GO" id="GO:0004519">
    <property type="term" value="F:endonuclease activity"/>
    <property type="evidence" value="ECO:0007669"/>
    <property type="project" value="UniProtKB-KW"/>
</dbReference>
<proteinExistence type="predicted"/>
<dbReference type="Pfam" id="PF03372">
    <property type="entry name" value="Exo_endo_phos"/>
    <property type="match status" value="1"/>
</dbReference>
<comment type="caution">
    <text evidence="3">The sequence shown here is derived from an EMBL/GenBank/DDBJ whole genome shotgun (WGS) entry which is preliminary data.</text>
</comment>
<protein>
    <submittedName>
        <fullName evidence="3">Endonuclease</fullName>
    </submittedName>
</protein>
<evidence type="ECO:0000313" key="4">
    <source>
        <dbReference type="Proteomes" id="UP000249645"/>
    </source>
</evidence>
<dbReference type="AlphaFoldDB" id="A0A2W5E7K6"/>
<feature type="chain" id="PRO_5015940646" evidence="1">
    <location>
        <begin position="23"/>
        <end position="291"/>
    </location>
</feature>
<evidence type="ECO:0000313" key="3">
    <source>
        <dbReference type="EMBL" id="PZP40181.1"/>
    </source>
</evidence>
<evidence type="ECO:0000259" key="2">
    <source>
        <dbReference type="Pfam" id="PF03372"/>
    </source>
</evidence>
<dbReference type="CDD" id="cd09083">
    <property type="entry name" value="EEP-1"/>
    <property type="match status" value="1"/>
</dbReference>
<dbReference type="EMBL" id="QFOI01000620">
    <property type="protein sequence ID" value="PZP40181.1"/>
    <property type="molecule type" value="Genomic_DNA"/>
</dbReference>
<dbReference type="SUPFAM" id="SSF56219">
    <property type="entry name" value="DNase I-like"/>
    <property type="match status" value="1"/>
</dbReference>
<feature type="signal peptide" evidence="1">
    <location>
        <begin position="1"/>
        <end position="22"/>
    </location>
</feature>
<organism evidence="3 4">
    <name type="scientific">Pseudopedobacter saltans</name>
    <dbReference type="NCBI Taxonomy" id="151895"/>
    <lineage>
        <taxon>Bacteria</taxon>
        <taxon>Pseudomonadati</taxon>
        <taxon>Bacteroidota</taxon>
        <taxon>Sphingobacteriia</taxon>
        <taxon>Sphingobacteriales</taxon>
        <taxon>Sphingobacteriaceae</taxon>
        <taxon>Pseudopedobacter</taxon>
    </lineage>
</organism>
<keyword evidence="3" id="KW-0540">Nuclease</keyword>
<dbReference type="InterPro" id="IPR005135">
    <property type="entry name" value="Endo/exonuclease/phosphatase"/>
</dbReference>
<reference evidence="3 4" key="1">
    <citation type="submission" date="2017-11" db="EMBL/GenBank/DDBJ databases">
        <title>Infants hospitalized years apart are colonized by the same room-sourced microbial strains.</title>
        <authorList>
            <person name="Brooks B."/>
            <person name="Olm M.R."/>
            <person name="Firek B.A."/>
            <person name="Baker R."/>
            <person name="Thomas B.C."/>
            <person name="Morowitz M.J."/>
            <person name="Banfield J.F."/>
        </authorList>
    </citation>
    <scope>NUCLEOTIDE SEQUENCE [LARGE SCALE GENOMIC DNA]</scope>
    <source>
        <strain evidence="3">S2_009_000_R2_76</strain>
    </source>
</reference>
<evidence type="ECO:0000256" key="1">
    <source>
        <dbReference type="SAM" id="SignalP"/>
    </source>
</evidence>
<feature type="domain" description="Endonuclease/exonuclease/phosphatase" evidence="2">
    <location>
        <begin position="56"/>
        <end position="281"/>
    </location>
</feature>
<dbReference type="GO" id="GO:0000175">
    <property type="term" value="F:3'-5'-RNA exonuclease activity"/>
    <property type="evidence" value="ECO:0007669"/>
    <property type="project" value="TreeGrafter"/>
</dbReference>
<dbReference type="Gene3D" id="3.60.10.10">
    <property type="entry name" value="Endonuclease/exonuclease/phosphatase"/>
    <property type="match status" value="1"/>
</dbReference>
<sequence>MKKVNFFLALLCIVCLSQYANGQTMHIATYNLRNANHEDSLEGNGWGKRFPVMGKMVQFYDFDIWGTQEGKSWQLDDLLSVLPDYGYIGVGRDDGKKAGEYSAIFYKKSKFQLLKSGDFWLSETTDKPNKGWDAVLPRICTWGLFKEKKSGKIFYFYNLHMDHIGKVARSESAKLILSKIKEAGVKIPVILTGDFNVDQNSDSYKVLEDSKILKDAYGLAKVKLDNSASFNDYGRGLKEDERIDHIFLSKSFVVDRYAILTDGYVDKNEKGKYMMRYPSDHFPVMITADLK</sequence>
<keyword evidence="1" id="KW-0732">Signal</keyword>